<feature type="domain" description="Phytocyanin" evidence="11">
    <location>
        <begin position="27"/>
        <end position="131"/>
    </location>
</feature>
<proteinExistence type="inferred from homology"/>
<dbReference type="GO" id="GO:0098552">
    <property type="term" value="C:side of membrane"/>
    <property type="evidence" value="ECO:0007669"/>
    <property type="project" value="UniProtKB-KW"/>
</dbReference>
<dbReference type="EMBL" id="JAIWQS010000011">
    <property type="protein sequence ID" value="KAJ8751854.1"/>
    <property type="molecule type" value="Genomic_DNA"/>
</dbReference>
<evidence type="ECO:0000259" key="11">
    <source>
        <dbReference type="PROSITE" id="PS51485"/>
    </source>
</evidence>
<dbReference type="AlphaFoldDB" id="A0AAV8SIE7"/>
<keyword evidence="13" id="KW-1185">Reference proteome</keyword>
<evidence type="ECO:0000256" key="6">
    <source>
        <dbReference type="ARBA" id="ARBA00023157"/>
    </source>
</evidence>
<evidence type="ECO:0000256" key="7">
    <source>
        <dbReference type="ARBA" id="ARBA00023180"/>
    </source>
</evidence>
<dbReference type="GO" id="GO:0005886">
    <property type="term" value="C:plasma membrane"/>
    <property type="evidence" value="ECO:0007669"/>
    <property type="project" value="UniProtKB-SubCell"/>
</dbReference>
<dbReference type="InterPro" id="IPR039391">
    <property type="entry name" value="Phytocyanin-like"/>
</dbReference>
<evidence type="ECO:0000256" key="1">
    <source>
        <dbReference type="ARBA" id="ARBA00004609"/>
    </source>
</evidence>
<evidence type="ECO:0000313" key="12">
    <source>
        <dbReference type="EMBL" id="KAJ8751854.1"/>
    </source>
</evidence>
<dbReference type="FunFam" id="2.60.40.420:FF:000069">
    <property type="entry name" value="Early nodulin-like protein 1"/>
    <property type="match status" value="1"/>
</dbReference>
<dbReference type="InterPro" id="IPR008972">
    <property type="entry name" value="Cupredoxin"/>
</dbReference>
<comment type="caution">
    <text evidence="12">The sequence shown here is derived from an EMBL/GenBank/DDBJ whole genome shotgun (WGS) entry which is preliminary data.</text>
</comment>
<dbReference type="Gene3D" id="2.60.40.420">
    <property type="entry name" value="Cupredoxins - blue copper proteins"/>
    <property type="match status" value="1"/>
</dbReference>
<keyword evidence="7" id="KW-0325">Glycoprotein</keyword>
<evidence type="ECO:0000313" key="13">
    <source>
        <dbReference type="Proteomes" id="UP001159364"/>
    </source>
</evidence>
<evidence type="ECO:0000256" key="3">
    <source>
        <dbReference type="ARBA" id="ARBA00022622"/>
    </source>
</evidence>
<keyword evidence="8" id="KW-0449">Lipoprotein</keyword>
<keyword evidence="6" id="KW-1015">Disulfide bond</keyword>
<comment type="similarity">
    <text evidence="9">Belongs to the early nodulin-like (ENODL) family.</text>
</comment>
<protein>
    <recommendedName>
        <fullName evidence="11">Phytocyanin domain-containing protein</fullName>
    </recommendedName>
</protein>
<dbReference type="SUPFAM" id="SSF49503">
    <property type="entry name" value="Cupredoxins"/>
    <property type="match status" value="1"/>
</dbReference>
<accession>A0AAV8SIE7</accession>
<evidence type="ECO:0000256" key="9">
    <source>
        <dbReference type="ARBA" id="ARBA00035011"/>
    </source>
</evidence>
<keyword evidence="3" id="KW-0336">GPI-anchor</keyword>
<sequence length="184" mass="19857">MAGVGRSLAACSVVVLLFLLLGFSEARDLLVGGRTDAWKIPSSQSESLTQWAQRLRFVVGDSLLWKYDSQKDSVLEVTKDAYDSCNTTSPIQEYKDDNTKVKLDRPGPFYFISGAEGHCGKGQKLIVVVITPRHRQTAFSPAPSPSSSYPAEFGSPAVAPTSSAETLRGGAKIMALGVLLWGLF</sequence>
<dbReference type="Pfam" id="PF02298">
    <property type="entry name" value="Cu_bind_like"/>
    <property type="match status" value="1"/>
</dbReference>
<comment type="subcellular location">
    <subcellularLocation>
        <location evidence="1">Cell membrane</location>
        <topology evidence="1">Lipid-anchor</topology>
        <topology evidence="1">GPI-anchor</topology>
    </subcellularLocation>
</comment>
<dbReference type="InterPro" id="IPR003245">
    <property type="entry name" value="Phytocyanin_dom"/>
</dbReference>
<keyword evidence="4 10" id="KW-0732">Signal</keyword>
<dbReference type="CDD" id="cd11019">
    <property type="entry name" value="OsENODL1_like"/>
    <property type="match status" value="1"/>
</dbReference>
<dbReference type="InterPro" id="IPR041846">
    <property type="entry name" value="ENL_dom"/>
</dbReference>
<dbReference type="GO" id="GO:0009055">
    <property type="term" value="F:electron transfer activity"/>
    <property type="evidence" value="ECO:0007669"/>
    <property type="project" value="InterPro"/>
</dbReference>
<feature type="chain" id="PRO_5043597238" description="Phytocyanin domain-containing protein" evidence="10">
    <location>
        <begin position="27"/>
        <end position="184"/>
    </location>
</feature>
<evidence type="ECO:0000256" key="8">
    <source>
        <dbReference type="ARBA" id="ARBA00023288"/>
    </source>
</evidence>
<evidence type="ECO:0000256" key="2">
    <source>
        <dbReference type="ARBA" id="ARBA00022475"/>
    </source>
</evidence>
<gene>
    <name evidence="12" type="ORF">K2173_026052</name>
</gene>
<evidence type="ECO:0000256" key="5">
    <source>
        <dbReference type="ARBA" id="ARBA00023136"/>
    </source>
</evidence>
<feature type="signal peptide" evidence="10">
    <location>
        <begin position="1"/>
        <end position="26"/>
    </location>
</feature>
<name>A0AAV8SIE7_9ROSI</name>
<reference evidence="12 13" key="1">
    <citation type="submission" date="2021-09" db="EMBL/GenBank/DDBJ databases">
        <title>Genomic insights and catalytic innovation underlie evolution of tropane alkaloids biosynthesis.</title>
        <authorList>
            <person name="Wang Y.-J."/>
            <person name="Tian T."/>
            <person name="Huang J.-P."/>
            <person name="Huang S.-X."/>
        </authorList>
    </citation>
    <scope>NUCLEOTIDE SEQUENCE [LARGE SCALE GENOMIC DNA]</scope>
    <source>
        <strain evidence="12">KIB-2018</strain>
        <tissue evidence="12">Leaf</tissue>
    </source>
</reference>
<evidence type="ECO:0000256" key="4">
    <source>
        <dbReference type="ARBA" id="ARBA00022729"/>
    </source>
</evidence>
<evidence type="ECO:0000256" key="10">
    <source>
        <dbReference type="SAM" id="SignalP"/>
    </source>
</evidence>
<keyword evidence="5" id="KW-0472">Membrane</keyword>
<organism evidence="12 13">
    <name type="scientific">Erythroxylum novogranatense</name>
    <dbReference type="NCBI Taxonomy" id="1862640"/>
    <lineage>
        <taxon>Eukaryota</taxon>
        <taxon>Viridiplantae</taxon>
        <taxon>Streptophyta</taxon>
        <taxon>Embryophyta</taxon>
        <taxon>Tracheophyta</taxon>
        <taxon>Spermatophyta</taxon>
        <taxon>Magnoliopsida</taxon>
        <taxon>eudicotyledons</taxon>
        <taxon>Gunneridae</taxon>
        <taxon>Pentapetalae</taxon>
        <taxon>rosids</taxon>
        <taxon>fabids</taxon>
        <taxon>Malpighiales</taxon>
        <taxon>Erythroxylaceae</taxon>
        <taxon>Erythroxylum</taxon>
    </lineage>
</organism>
<keyword evidence="2" id="KW-1003">Cell membrane</keyword>
<dbReference type="PANTHER" id="PTHR33021">
    <property type="entry name" value="BLUE COPPER PROTEIN"/>
    <property type="match status" value="1"/>
</dbReference>
<dbReference type="Proteomes" id="UP001159364">
    <property type="component" value="Linkage Group LG11"/>
</dbReference>
<dbReference type="PROSITE" id="PS51485">
    <property type="entry name" value="PHYTOCYANIN"/>
    <property type="match status" value="1"/>
</dbReference>
<dbReference type="PANTHER" id="PTHR33021:SF197">
    <property type="entry name" value="EARLY NODULIN-LIKE PROTEIN 13"/>
    <property type="match status" value="1"/>
</dbReference>